<proteinExistence type="predicted"/>
<evidence type="ECO:0000256" key="1">
    <source>
        <dbReference type="SAM" id="Phobius"/>
    </source>
</evidence>
<keyword evidence="3" id="KW-1185">Reference proteome</keyword>
<dbReference type="EMBL" id="QUAK01000087">
    <property type="protein sequence ID" value="RFU85666.1"/>
    <property type="molecule type" value="Genomic_DNA"/>
</dbReference>
<keyword evidence="1" id="KW-0472">Membrane</keyword>
<gene>
    <name evidence="2" type="ORF">DY218_16370</name>
</gene>
<feature type="transmembrane region" description="Helical" evidence="1">
    <location>
        <begin position="228"/>
        <end position="252"/>
    </location>
</feature>
<protein>
    <submittedName>
        <fullName evidence="2">ABC transporter permease</fullName>
    </submittedName>
</protein>
<feature type="transmembrane region" description="Helical" evidence="1">
    <location>
        <begin position="110"/>
        <end position="133"/>
    </location>
</feature>
<dbReference type="PANTHER" id="PTHR37305:SF1">
    <property type="entry name" value="MEMBRANE PROTEIN"/>
    <property type="match status" value="1"/>
</dbReference>
<feature type="transmembrane region" description="Helical" evidence="1">
    <location>
        <begin position="33"/>
        <end position="54"/>
    </location>
</feature>
<dbReference type="Proteomes" id="UP000263094">
    <property type="component" value="Unassembled WGS sequence"/>
</dbReference>
<feature type="transmembrane region" description="Helical" evidence="1">
    <location>
        <begin position="186"/>
        <end position="208"/>
    </location>
</feature>
<comment type="caution">
    <text evidence="2">The sequence shown here is derived from an EMBL/GenBank/DDBJ whole genome shotgun (WGS) entry which is preliminary data.</text>
</comment>
<keyword evidence="1" id="KW-1133">Transmembrane helix</keyword>
<dbReference type="OrthoDB" id="4529884at2"/>
<sequence>MSTAAEPTTSPRPAAPAVIRSEWIKVRSVRASLISLVCIVAVTLTVTLLVFPTVGQAEADNPGADLLFNAFYALNFAQIAAICFGATAVSSEYRDGALRVSLSAVPRRGLLYASKMTVIGALGIAAGILTAYASFAVGQAFMGEYAIGLDEPGALRACTGGGIYLGLMALFAAGVTVLLRSGAGTLGLLIPFTLIVSFVIGDMSSTAADLLPDRAGQVVLYQDAPSGIGPWQGLGISALWALAAVLAGWWAFRRRDA</sequence>
<dbReference type="PANTHER" id="PTHR37305">
    <property type="entry name" value="INTEGRAL MEMBRANE PROTEIN-RELATED"/>
    <property type="match status" value="1"/>
</dbReference>
<dbReference type="Pfam" id="PF12730">
    <property type="entry name" value="ABC2_membrane_4"/>
    <property type="match status" value="1"/>
</dbReference>
<name>A0A372M402_9ACTN</name>
<feature type="transmembrane region" description="Helical" evidence="1">
    <location>
        <begin position="153"/>
        <end position="179"/>
    </location>
</feature>
<feature type="transmembrane region" description="Helical" evidence="1">
    <location>
        <begin position="66"/>
        <end position="89"/>
    </location>
</feature>
<evidence type="ECO:0000313" key="3">
    <source>
        <dbReference type="Proteomes" id="UP000263094"/>
    </source>
</evidence>
<dbReference type="RefSeq" id="WP_128556768.1">
    <property type="nucleotide sequence ID" value="NZ_QUAK01000087.1"/>
</dbReference>
<evidence type="ECO:0000313" key="2">
    <source>
        <dbReference type="EMBL" id="RFU85666.1"/>
    </source>
</evidence>
<dbReference type="AlphaFoldDB" id="A0A372M402"/>
<reference evidence="2 3" key="1">
    <citation type="submission" date="2018-08" db="EMBL/GenBank/DDBJ databases">
        <title>Isolation, diversity and antifungal activity of Actinobacteria from wheat.</title>
        <authorList>
            <person name="Han C."/>
        </authorList>
    </citation>
    <scope>NUCLEOTIDE SEQUENCE [LARGE SCALE GENOMIC DNA]</scope>
    <source>
        <strain evidence="2 3">NEAU-YY421</strain>
    </source>
</reference>
<accession>A0A372M402</accession>
<keyword evidence="1" id="KW-0812">Transmembrane</keyword>
<organism evidence="2 3">
    <name type="scientific">Streptomyces triticagri</name>
    <dbReference type="NCBI Taxonomy" id="2293568"/>
    <lineage>
        <taxon>Bacteria</taxon>
        <taxon>Bacillati</taxon>
        <taxon>Actinomycetota</taxon>
        <taxon>Actinomycetes</taxon>
        <taxon>Kitasatosporales</taxon>
        <taxon>Streptomycetaceae</taxon>
        <taxon>Streptomyces</taxon>
    </lineage>
</organism>